<proteinExistence type="predicted"/>
<dbReference type="VEuPathDB" id="FungiDB:EYZ11_008162"/>
<evidence type="ECO:0000256" key="1">
    <source>
        <dbReference type="SAM" id="MobiDB-lite"/>
    </source>
</evidence>
<sequence>MSSLPQLSLLSLLALLAHRPIGLDVRDLPYSSARGGPKPPELKRIVPREQPCSTGSVPDNITE</sequence>
<reference evidence="3 4" key="1">
    <citation type="submission" date="2019-03" db="EMBL/GenBank/DDBJ databases">
        <title>The genome sequence of a newly discovered highly antifungal drug resistant Aspergillus species, Aspergillus tanneri NIH 1004.</title>
        <authorList>
            <person name="Mounaud S."/>
            <person name="Singh I."/>
            <person name="Joardar V."/>
            <person name="Pakala S."/>
            <person name="Pakala S."/>
            <person name="Venepally P."/>
            <person name="Hoover J."/>
            <person name="Nierman W."/>
            <person name="Chung J."/>
            <person name="Losada L."/>
        </authorList>
    </citation>
    <scope>NUCLEOTIDE SEQUENCE [LARGE SCALE GENOMIC DNA]</scope>
    <source>
        <strain evidence="3 4">NIH1004</strain>
    </source>
</reference>
<feature type="compositionally biased region" description="Polar residues" evidence="1">
    <location>
        <begin position="51"/>
        <end position="63"/>
    </location>
</feature>
<dbReference type="Proteomes" id="UP000308092">
    <property type="component" value="Unassembled WGS sequence"/>
</dbReference>
<keyword evidence="2" id="KW-0732">Signal</keyword>
<keyword evidence="4" id="KW-1185">Reference proteome</keyword>
<feature type="region of interest" description="Disordered" evidence="1">
    <location>
        <begin position="27"/>
        <end position="63"/>
    </location>
</feature>
<organism evidence="3 4">
    <name type="scientific">Aspergillus tanneri</name>
    <dbReference type="NCBI Taxonomy" id="1220188"/>
    <lineage>
        <taxon>Eukaryota</taxon>
        <taxon>Fungi</taxon>
        <taxon>Dikarya</taxon>
        <taxon>Ascomycota</taxon>
        <taxon>Pezizomycotina</taxon>
        <taxon>Eurotiomycetes</taxon>
        <taxon>Eurotiomycetidae</taxon>
        <taxon>Eurotiales</taxon>
        <taxon>Aspergillaceae</taxon>
        <taxon>Aspergillus</taxon>
        <taxon>Aspergillus subgen. Circumdati</taxon>
    </lineage>
</organism>
<accession>A0A4S3JBH1</accession>
<name>A0A4S3JBH1_9EURO</name>
<feature type="chain" id="PRO_5020517091" evidence="2">
    <location>
        <begin position="23"/>
        <end position="63"/>
    </location>
</feature>
<protein>
    <submittedName>
        <fullName evidence="3">Uncharacterized protein</fullName>
    </submittedName>
</protein>
<comment type="caution">
    <text evidence="3">The sequence shown here is derived from an EMBL/GenBank/DDBJ whole genome shotgun (WGS) entry which is preliminary data.</text>
</comment>
<evidence type="ECO:0000313" key="3">
    <source>
        <dbReference type="EMBL" id="THC92372.1"/>
    </source>
</evidence>
<evidence type="ECO:0000256" key="2">
    <source>
        <dbReference type="SAM" id="SignalP"/>
    </source>
</evidence>
<dbReference type="AlphaFoldDB" id="A0A4S3JBH1"/>
<gene>
    <name evidence="3" type="ORF">EYZ11_008162</name>
</gene>
<evidence type="ECO:0000313" key="4">
    <source>
        <dbReference type="Proteomes" id="UP000308092"/>
    </source>
</evidence>
<feature type="signal peptide" evidence="2">
    <location>
        <begin position="1"/>
        <end position="22"/>
    </location>
</feature>
<dbReference type="EMBL" id="SOSA01000340">
    <property type="protein sequence ID" value="THC92372.1"/>
    <property type="molecule type" value="Genomic_DNA"/>
</dbReference>